<dbReference type="RefSeq" id="WP_126188780.1">
    <property type="nucleotide sequence ID" value="NZ_RWYU02000002.1"/>
</dbReference>
<dbReference type="OrthoDB" id="7870412at2"/>
<gene>
    <name evidence="1" type="ORF">EJA06_004435</name>
</gene>
<comment type="caution">
    <text evidence="1">The sequence shown here is derived from an EMBL/GenBank/DDBJ whole genome shotgun (WGS) entry which is preliminary data.</text>
</comment>
<name>A0A482UIJ2_9PSED</name>
<protein>
    <submittedName>
        <fullName evidence="1">Uncharacterized protein</fullName>
    </submittedName>
</protein>
<evidence type="ECO:0000313" key="2">
    <source>
        <dbReference type="Proteomes" id="UP000282800"/>
    </source>
</evidence>
<accession>A0A482UIJ2</accession>
<evidence type="ECO:0000313" key="1">
    <source>
        <dbReference type="EMBL" id="RYJ63210.1"/>
    </source>
</evidence>
<dbReference type="AlphaFoldDB" id="A0A482UIJ2"/>
<proteinExistence type="predicted"/>
<organism evidence="1 2">
    <name type="scientific">Pseudomonas songnenensis</name>
    <dbReference type="NCBI Taxonomy" id="1176259"/>
    <lineage>
        <taxon>Bacteria</taxon>
        <taxon>Pseudomonadati</taxon>
        <taxon>Pseudomonadota</taxon>
        <taxon>Gammaproteobacteria</taxon>
        <taxon>Pseudomonadales</taxon>
        <taxon>Pseudomonadaceae</taxon>
        <taxon>Pseudomonas</taxon>
    </lineage>
</organism>
<reference evidence="1 2" key="1">
    <citation type="submission" date="2019-01" db="EMBL/GenBank/DDBJ databases">
        <title>High-quality draft genome of. Pseudomonas songnenensis str. L103, a full-fledged denitrifier isolated from 100 meters deep aquifer in a heavily nitrogen fertilized agricultural area.</title>
        <authorList>
            <person name="Liu M."/>
            <person name="Liu B."/>
        </authorList>
    </citation>
    <scope>NUCLEOTIDE SEQUENCE [LARGE SCALE GENOMIC DNA]</scope>
    <source>
        <strain evidence="1 2">L103</strain>
    </source>
</reference>
<dbReference type="EMBL" id="RWYU02000002">
    <property type="protein sequence ID" value="RYJ63210.1"/>
    <property type="molecule type" value="Genomic_DNA"/>
</dbReference>
<sequence length="139" mass="15888">MSQNWRARVAAEFGQPLNSLIQGFKDAGHSINSTAQIIGISPHTLRRHCERVGIEFERGVQRPDRLPKPALVIQPKMRMLTFAGQTLHLREWERRTGISHTTIIHRLDKMGWSVERALTQPVGMIKPKGGRDHWKRKAA</sequence>
<dbReference type="Proteomes" id="UP000282800">
    <property type="component" value="Unassembled WGS sequence"/>
</dbReference>